<gene>
    <name evidence="1" type="ORF">PG996_015162</name>
</gene>
<dbReference type="InterPro" id="IPR032710">
    <property type="entry name" value="NTF2-like_dom_sf"/>
</dbReference>
<keyword evidence="2" id="KW-1185">Reference proteome</keyword>
<comment type="caution">
    <text evidence="1">The sequence shown here is derived from an EMBL/GenBank/DDBJ whole genome shotgun (WGS) entry which is preliminary data.</text>
</comment>
<name>A0ABR1TKC6_9PEZI</name>
<dbReference type="PANTHER" id="PTHR39401">
    <property type="entry name" value="SNOAL-LIKE DOMAIN-CONTAINING PROTEIN"/>
    <property type="match status" value="1"/>
</dbReference>
<proteinExistence type="predicted"/>
<evidence type="ECO:0000313" key="1">
    <source>
        <dbReference type="EMBL" id="KAK8047098.1"/>
    </source>
</evidence>
<dbReference type="SUPFAM" id="SSF54427">
    <property type="entry name" value="NTF2-like"/>
    <property type="match status" value="1"/>
</dbReference>
<reference evidence="1 2" key="1">
    <citation type="submission" date="2023-01" db="EMBL/GenBank/DDBJ databases">
        <title>Analysis of 21 Apiospora genomes using comparative genomics revels a genus with tremendous synthesis potential of carbohydrate active enzymes and secondary metabolites.</title>
        <authorList>
            <person name="Sorensen T."/>
        </authorList>
    </citation>
    <scope>NUCLEOTIDE SEQUENCE [LARGE SCALE GENOMIC DNA]</scope>
    <source>
        <strain evidence="1 2">CBS 83171</strain>
    </source>
</reference>
<protein>
    <recommendedName>
        <fullName evidence="3">SnoaL-like domain-containing protein</fullName>
    </recommendedName>
</protein>
<dbReference type="EMBL" id="JAQQWM010000009">
    <property type="protein sequence ID" value="KAK8047098.1"/>
    <property type="molecule type" value="Genomic_DNA"/>
</dbReference>
<evidence type="ECO:0008006" key="3">
    <source>
        <dbReference type="Google" id="ProtNLM"/>
    </source>
</evidence>
<evidence type="ECO:0000313" key="2">
    <source>
        <dbReference type="Proteomes" id="UP001446871"/>
    </source>
</evidence>
<dbReference type="Gene3D" id="3.10.450.50">
    <property type="match status" value="1"/>
</dbReference>
<dbReference type="Proteomes" id="UP001446871">
    <property type="component" value="Unassembled WGS sequence"/>
</dbReference>
<dbReference type="PANTHER" id="PTHR39401:SF1">
    <property type="entry name" value="SNOAL-LIKE DOMAIN-CONTAINING PROTEIN"/>
    <property type="match status" value="1"/>
</dbReference>
<sequence>MAAPSGYELEFTNFFKLSDDPNRNEEWVECFCPDATVVMGEAEAQGTEKIRQLRDGMWETVASRKHTLYSFSGGMDISPVEKGERLFMLTGQVDYGLKTGETKAARWSAHGKLKEDADRVRFLYYKVKIHA</sequence>
<organism evidence="1 2">
    <name type="scientific">Apiospora saccharicola</name>
    <dbReference type="NCBI Taxonomy" id="335842"/>
    <lineage>
        <taxon>Eukaryota</taxon>
        <taxon>Fungi</taxon>
        <taxon>Dikarya</taxon>
        <taxon>Ascomycota</taxon>
        <taxon>Pezizomycotina</taxon>
        <taxon>Sordariomycetes</taxon>
        <taxon>Xylariomycetidae</taxon>
        <taxon>Amphisphaeriales</taxon>
        <taxon>Apiosporaceae</taxon>
        <taxon>Apiospora</taxon>
    </lineage>
</organism>
<accession>A0ABR1TKC6</accession>